<comment type="caution">
    <text evidence="1">The sequence shown here is derived from an EMBL/GenBank/DDBJ whole genome shotgun (WGS) entry which is preliminary data.</text>
</comment>
<dbReference type="EMBL" id="JAXOVC010000009">
    <property type="protein sequence ID" value="KAK4497247.1"/>
    <property type="molecule type" value="Genomic_DNA"/>
</dbReference>
<evidence type="ECO:0000313" key="1">
    <source>
        <dbReference type="EMBL" id="KAK4497247.1"/>
    </source>
</evidence>
<proteinExistence type="predicted"/>
<accession>A0ABR0E740</accession>
<reference evidence="1 2" key="1">
    <citation type="journal article" date="2023" name="G3 (Bethesda)">
        <title>A chromosome-level genome assembly of Zasmidium syzygii isolated from banana leaves.</title>
        <authorList>
            <person name="van Westerhoven A.C."/>
            <person name="Mehrabi R."/>
            <person name="Talebi R."/>
            <person name="Steentjes M.B.F."/>
            <person name="Corcolon B."/>
            <person name="Chong P.A."/>
            <person name="Kema G.H.J."/>
            <person name="Seidl M.F."/>
        </authorList>
    </citation>
    <scope>NUCLEOTIDE SEQUENCE [LARGE SCALE GENOMIC DNA]</scope>
    <source>
        <strain evidence="1 2">P124</strain>
    </source>
</reference>
<keyword evidence="2" id="KW-1185">Reference proteome</keyword>
<dbReference type="Proteomes" id="UP001305779">
    <property type="component" value="Unassembled WGS sequence"/>
</dbReference>
<name>A0ABR0E740_ZASCE</name>
<organism evidence="1 2">
    <name type="scientific">Zasmidium cellare</name>
    <name type="common">Wine cellar mold</name>
    <name type="synonym">Racodium cellare</name>
    <dbReference type="NCBI Taxonomy" id="395010"/>
    <lineage>
        <taxon>Eukaryota</taxon>
        <taxon>Fungi</taxon>
        <taxon>Dikarya</taxon>
        <taxon>Ascomycota</taxon>
        <taxon>Pezizomycotina</taxon>
        <taxon>Dothideomycetes</taxon>
        <taxon>Dothideomycetidae</taxon>
        <taxon>Mycosphaerellales</taxon>
        <taxon>Mycosphaerellaceae</taxon>
        <taxon>Zasmidium</taxon>
    </lineage>
</organism>
<evidence type="ECO:0000313" key="2">
    <source>
        <dbReference type="Proteomes" id="UP001305779"/>
    </source>
</evidence>
<gene>
    <name evidence="1" type="ORF">PRZ48_011697</name>
</gene>
<protein>
    <submittedName>
        <fullName evidence="1">Uncharacterized protein</fullName>
    </submittedName>
</protein>
<sequence length="305" mass="32661">MAQTLWERDIYTSVKPFQLKKLINETQHRAKSPANMHFVTTICALLPALASAMPEVMGEAIAMTPTMEDFSRVYPDVRIDAIAGANSSDLVSRDDFDTNAAEIRNIGYRIVAGSLTAIGYYSINVTGQSGCTQIEAAQDACNDVDGNGNKCWGRIVAASCSHLLVFGAGFVGGRQAVHYFWHNGVLQAAGLAGAAGARKRAACNTNQSTWQSGRGIHFNGQYGMKMASKNMHCYSPDAGELGYVSALGSMIGLGMSDPKHCSLSTQYTIYKTSTNIVLARYHAEADSVRTDVCPFDISGGDGCTV</sequence>